<dbReference type="InterPro" id="IPR024909">
    <property type="entry name" value="Cys-tRNA/MSH_ligase"/>
</dbReference>
<reference evidence="5" key="1">
    <citation type="submission" date="2018-05" db="EMBL/GenBank/DDBJ databases">
        <authorList>
            <person name="Lanie J.A."/>
            <person name="Ng W.-L."/>
            <person name="Kazmierczak K.M."/>
            <person name="Andrzejewski T.M."/>
            <person name="Davidsen T.M."/>
            <person name="Wayne K.J."/>
            <person name="Tettelin H."/>
            <person name="Glass J.I."/>
            <person name="Rusch D."/>
            <person name="Podicherti R."/>
            <person name="Tsui H.-C.T."/>
            <person name="Winkler M.E."/>
        </authorList>
    </citation>
    <scope>NUCLEOTIDE SEQUENCE</scope>
</reference>
<dbReference type="GO" id="GO:0005829">
    <property type="term" value="C:cytosol"/>
    <property type="evidence" value="ECO:0007669"/>
    <property type="project" value="TreeGrafter"/>
</dbReference>
<dbReference type="PANTHER" id="PTHR10890:SF3">
    <property type="entry name" value="CYSTEINE--TRNA LIGASE, CYTOPLASMIC"/>
    <property type="match status" value="1"/>
</dbReference>
<dbReference type="GO" id="GO:0006423">
    <property type="term" value="P:cysteinyl-tRNA aminoacylation"/>
    <property type="evidence" value="ECO:0007669"/>
    <property type="project" value="TreeGrafter"/>
</dbReference>
<sequence>IKISSMVDNPQAILLYDTPSRSKRVFEPLQPGKVKMYSCGPTVWNHAHIGNYRSFLFSDVLKRYLRYRGFEVEQVMNLTDVDDRIVEQVSSHEGTLEEYVETYIDGFFEDLDALKFDRADFYPRATAHVPEMVELIQRLVDKGAAYERAGSVYFSISAFPSYGEFAHLDARGLRAGVRVDSDDYDKDDVRDFVLWKAWTEADGEVAWDSPFGRGRPGWHIECSCMSMKYLGETFDIHTGGIDLVFPHHQNEIAQSEAATGKPL</sequence>
<feature type="non-terminal residue" evidence="5">
    <location>
        <position position="263"/>
    </location>
</feature>
<evidence type="ECO:0000256" key="2">
    <source>
        <dbReference type="ARBA" id="ARBA00022741"/>
    </source>
</evidence>
<dbReference type="GO" id="GO:0005524">
    <property type="term" value="F:ATP binding"/>
    <property type="evidence" value="ECO:0007669"/>
    <property type="project" value="UniProtKB-KW"/>
</dbReference>
<keyword evidence="2" id="KW-0547">Nucleotide-binding</keyword>
<accession>A0A382YLS7</accession>
<name>A0A382YLS7_9ZZZZ</name>
<evidence type="ECO:0000256" key="1">
    <source>
        <dbReference type="ARBA" id="ARBA00022598"/>
    </source>
</evidence>
<evidence type="ECO:0000256" key="3">
    <source>
        <dbReference type="ARBA" id="ARBA00022840"/>
    </source>
</evidence>
<dbReference type="SUPFAM" id="SSF52374">
    <property type="entry name" value="Nucleotidylyl transferase"/>
    <property type="match status" value="1"/>
</dbReference>
<evidence type="ECO:0000259" key="4">
    <source>
        <dbReference type="Pfam" id="PF01406"/>
    </source>
</evidence>
<dbReference type="PANTHER" id="PTHR10890">
    <property type="entry name" value="CYSTEINYL-TRNA SYNTHETASE"/>
    <property type="match status" value="1"/>
</dbReference>
<dbReference type="InterPro" id="IPR032678">
    <property type="entry name" value="tRNA-synt_1_cat_dom"/>
</dbReference>
<protein>
    <recommendedName>
        <fullName evidence="4">tRNA synthetases class I catalytic domain-containing protein</fullName>
    </recommendedName>
</protein>
<dbReference type="Pfam" id="PF01406">
    <property type="entry name" value="tRNA-synt_1e"/>
    <property type="match status" value="1"/>
</dbReference>
<proteinExistence type="predicted"/>
<dbReference type="Gene3D" id="3.40.50.620">
    <property type="entry name" value="HUPs"/>
    <property type="match status" value="1"/>
</dbReference>
<dbReference type="PRINTS" id="PR00983">
    <property type="entry name" value="TRNASYNTHCYS"/>
</dbReference>
<feature type="domain" description="tRNA synthetases class I catalytic" evidence="4">
    <location>
        <begin position="26"/>
        <end position="262"/>
    </location>
</feature>
<keyword evidence="3" id="KW-0067">ATP-binding</keyword>
<keyword evidence="1" id="KW-0436">Ligase</keyword>
<dbReference type="AlphaFoldDB" id="A0A382YLS7"/>
<dbReference type="InterPro" id="IPR014729">
    <property type="entry name" value="Rossmann-like_a/b/a_fold"/>
</dbReference>
<feature type="non-terminal residue" evidence="5">
    <location>
        <position position="1"/>
    </location>
</feature>
<organism evidence="5">
    <name type="scientific">marine metagenome</name>
    <dbReference type="NCBI Taxonomy" id="408172"/>
    <lineage>
        <taxon>unclassified sequences</taxon>
        <taxon>metagenomes</taxon>
        <taxon>ecological metagenomes</taxon>
    </lineage>
</organism>
<dbReference type="EMBL" id="UINC01176903">
    <property type="protein sequence ID" value="SVD84257.1"/>
    <property type="molecule type" value="Genomic_DNA"/>
</dbReference>
<dbReference type="GO" id="GO:0004817">
    <property type="term" value="F:cysteine-tRNA ligase activity"/>
    <property type="evidence" value="ECO:0007669"/>
    <property type="project" value="TreeGrafter"/>
</dbReference>
<evidence type="ECO:0000313" key="5">
    <source>
        <dbReference type="EMBL" id="SVD84257.1"/>
    </source>
</evidence>
<gene>
    <name evidence="5" type="ORF">METZ01_LOCUS437111</name>
</gene>